<evidence type="ECO:0000313" key="3">
    <source>
        <dbReference type="WBParaSite" id="TCNE_0000589101-mRNA-1"/>
    </source>
</evidence>
<dbReference type="WBParaSite" id="TCNE_0000589101-mRNA-1">
    <property type="protein sequence ID" value="TCNE_0000589101-mRNA-1"/>
    <property type="gene ID" value="TCNE_0000589101"/>
</dbReference>
<gene>
    <name evidence="1" type="ORF">TCNE_LOCUS5891</name>
</gene>
<evidence type="ECO:0000313" key="2">
    <source>
        <dbReference type="Proteomes" id="UP000050794"/>
    </source>
</evidence>
<organism evidence="2 3">
    <name type="scientific">Toxocara canis</name>
    <name type="common">Canine roundworm</name>
    <dbReference type="NCBI Taxonomy" id="6265"/>
    <lineage>
        <taxon>Eukaryota</taxon>
        <taxon>Metazoa</taxon>
        <taxon>Ecdysozoa</taxon>
        <taxon>Nematoda</taxon>
        <taxon>Chromadorea</taxon>
        <taxon>Rhabditida</taxon>
        <taxon>Spirurina</taxon>
        <taxon>Ascaridomorpha</taxon>
        <taxon>Ascaridoidea</taxon>
        <taxon>Toxocaridae</taxon>
        <taxon>Toxocara</taxon>
    </lineage>
</organism>
<accession>A0A183UBM1</accession>
<evidence type="ECO:0000313" key="1">
    <source>
        <dbReference type="EMBL" id="VDM37142.1"/>
    </source>
</evidence>
<protein>
    <submittedName>
        <fullName evidence="1 3">Uncharacterized protein</fullName>
    </submittedName>
</protein>
<dbReference type="EMBL" id="UYWY01019406">
    <property type="protein sequence ID" value="VDM37142.1"/>
    <property type="molecule type" value="Genomic_DNA"/>
</dbReference>
<proteinExistence type="predicted"/>
<reference evidence="1 2" key="2">
    <citation type="submission" date="2018-11" db="EMBL/GenBank/DDBJ databases">
        <authorList>
            <consortium name="Pathogen Informatics"/>
        </authorList>
    </citation>
    <scope>NUCLEOTIDE SEQUENCE [LARGE SCALE GENOMIC DNA]</scope>
</reference>
<sequence length="136" mass="15722">MKLWIVHCDPQPKDANTAPRRWAQIVANTHKPTSARTHYALERLPKRTRDQQAPRSLSTEQFYCQLPQPTPVHFIIDAPLPSSPTEEQLALFRFLFDLHPCIGLTVKKEFPLLLSKGSLINRRKSFKVPQLKYLPI</sequence>
<dbReference type="Proteomes" id="UP000050794">
    <property type="component" value="Unassembled WGS sequence"/>
</dbReference>
<reference evidence="3" key="1">
    <citation type="submission" date="2016-06" db="UniProtKB">
        <authorList>
            <consortium name="WormBaseParasite"/>
        </authorList>
    </citation>
    <scope>IDENTIFICATION</scope>
</reference>
<name>A0A183UBM1_TOXCA</name>
<keyword evidence="2" id="KW-1185">Reference proteome</keyword>
<dbReference type="AlphaFoldDB" id="A0A183UBM1"/>